<feature type="compositionally biased region" description="Basic and acidic residues" evidence="1">
    <location>
        <begin position="309"/>
        <end position="321"/>
    </location>
</feature>
<dbReference type="PANTHER" id="PTHR36143:SF4">
    <property type="entry name" value="OS08G0177500 PROTEIN"/>
    <property type="match status" value="1"/>
</dbReference>
<dbReference type="OrthoDB" id="656845at2759"/>
<feature type="region of interest" description="Disordered" evidence="1">
    <location>
        <begin position="173"/>
        <end position="255"/>
    </location>
</feature>
<dbReference type="EMBL" id="KE344442">
    <property type="protein sequence ID" value="EXB62291.1"/>
    <property type="molecule type" value="Genomic_DNA"/>
</dbReference>
<feature type="compositionally biased region" description="Polar residues" evidence="1">
    <location>
        <begin position="175"/>
        <end position="187"/>
    </location>
</feature>
<sequence>MAIGGSYNNKLGNGSSNGGSSRGRSYGLMLLLAFGAALLGVMILHKLRERRIFNLLIKEKDGQLFSLHLLLQKERDYMKEVKSKNEEMKAKIYSLRTKKMELDRRLLEMQSTIDSLKDEQRTMEIAIEEKQNEIKMLRAQDQISNEKENNQVAALVESLKQKEAEIEDLKRCLQNPENAGSVNNTAETEQKGKSGSEDNGERRIIEEGETAKLEDENGNKVGDQSVKDGVTENPTIEGQEHDKNEDSKDENVSLSLNIVANSTGAISRNMVGKVMDGEELKVEGDGQLGKHEKSQDEGEENPGSVEGGMKLEIRDGFEKNGKRGSVSDNVKGKRWRKIAKSRRLEKSGKLSRVTRRRSVRFYKDEHGDLKSRVKNAATKGGVLLGEDNRQLEGRKSDVSSFEMPKKGEVSINGDVKESGKHGGDDELFEEYKGEIDE</sequence>
<feature type="compositionally biased region" description="Basic and acidic residues" evidence="1">
    <location>
        <begin position="238"/>
        <end position="251"/>
    </location>
</feature>
<gene>
    <name evidence="3" type="ORF">L484_022179</name>
</gene>
<feature type="transmembrane region" description="Helical" evidence="2">
    <location>
        <begin position="26"/>
        <end position="44"/>
    </location>
</feature>
<name>W9R083_9ROSA</name>
<keyword evidence="4" id="KW-1185">Reference proteome</keyword>
<dbReference type="PANTHER" id="PTHR36143">
    <property type="entry name" value="OS08G0177500 PROTEIN"/>
    <property type="match status" value="1"/>
</dbReference>
<feature type="region of interest" description="Disordered" evidence="1">
    <location>
        <begin position="384"/>
        <end position="437"/>
    </location>
</feature>
<feature type="compositionally biased region" description="Basic and acidic residues" evidence="1">
    <location>
        <begin position="188"/>
        <end position="218"/>
    </location>
</feature>
<keyword evidence="2" id="KW-1133">Transmembrane helix</keyword>
<accession>W9R083</accession>
<dbReference type="AlphaFoldDB" id="W9R083"/>
<organism evidence="3 4">
    <name type="scientific">Morus notabilis</name>
    <dbReference type="NCBI Taxonomy" id="981085"/>
    <lineage>
        <taxon>Eukaryota</taxon>
        <taxon>Viridiplantae</taxon>
        <taxon>Streptophyta</taxon>
        <taxon>Embryophyta</taxon>
        <taxon>Tracheophyta</taxon>
        <taxon>Spermatophyta</taxon>
        <taxon>Magnoliopsida</taxon>
        <taxon>eudicotyledons</taxon>
        <taxon>Gunneridae</taxon>
        <taxon>Pentapetalae</taxon>
        <taxon>rosids</taxon>
        <taxon>fabids</taxon>
        <taxon>Rosales</taxon>
        <taxon>Moraceae</taxon>
        <taxon>Moreae</taxon>
        <taxon>Morus</taxon>
    </lineage>
</organism>
<keyword evidence="2" id="KW-0812">Transmembrane</keyword>
<dbReference type="eggNOG" id="ENOG502RXMM">
    <property type="taxonomic scope" value="Eukaryota"/>
</dbReference>
<protein>
    <submittedName>
        <fullName evidence="3">Uncharacterized protein</fullName>
    </submittedName>
</protein>
<evidence type="ECO:0000313" key="4">
    <source>
        <dbReference type="Proteomes" id="UP000030645"/>
    </source>
</evidence>
<dbReference type="KEGG" id="mnt:21405001"/>
<dbReference type="Proteomes" id="UP000030645">
    <property type="component" value="Unassembled WGS sequence"/>
</dbReference>
<feature type="compositionally biased region" description="Basic and acidic residues" evidence="1">
    <location>
        <begin position="277"/>
        <end position="296"/>
    </location>
</feature>
<proteinExistence type="predicted"/>
<feature type="region of interest" description="Disordered" evidence="1">
    <location>
        <begin position="277"/>
        <end position="338"/>
    </location>
</feature>
<evidence type="ECO:0000256" key="2">
    <source>
        <dbReference type="SAM" id="Phobius"/>
    </source>
</evidence>
<reference evidence="4" key="1">
    <citation type="submission" date="2013-01" db="EMBL/GenBank/DDBJ databases">
        <title>Draft Genome Sequence of a Mulberry Tree, Morus notabilis C.K. Schneid.</title>
        <authorList>
            <person name="He N."/>
            <person name="Zhao S."/>
        </authorList>
    </citation>
    <scope>NUCLEOTIDE SEQUENCE</scope>
</reference>
<evidence type="ECO:0000313" key="3">
    <source>
        <dbReference type="EMBL" id="EXB62291.1"/>
    </source>
</evidence>
<evidence type="ECO:0000256" key="1">
    <source>
        <dbReference type="SAM" id="MobiDB-lite"/>
    </source>
</evidence>
<feature type="compositionally biased region" description="Basic and acidic residues" evidence="1">
    <location>
        <begin position="386"/>
        <end position="437"/>
    </location>
</feature>
<keyword evidence="2" id="KW-0472">Membrane</keyword>